<protein>
    <submittedName>
        <fullName evidence="1">Uncharacterized protein</fullName>
    </submittedName>
</protein>
<proteinExistence type="predicted"/>
<dbReference type="EMBL" id="JASCZI010211966">
    <property type="protein sequence ID" value="MED6197763.1"/>
    <property type="molecule type" value="Genomic_DNA"/>
</dbReference>
<name>A0ABU6XLV1_9FABA</name>
<gene>
    <name evidence="1" type="ORF">PIB30_059715</name>
</gene>
<keyword evidence="2" id="KW-1185">Reference proteome</keyword>
<dbReference type="Proteomes" id="UP001341840">
    <property type="component" value="Unassembled WGS sequence"/>
</dbReference>
<accession>A0ABU6XLV1</accession>
<reference evidence="1 2" key="1">
    <citation type="journal article" date="2023" name="Plants (Basel)">
        <title>Bridging the Gap: Combining Genomics and Transcriptomics Approaches to Understand Stylosanthes scabra, an Orphan Legume from the Brazilian Caatinga.</title>
        <authorList>
            <person name="Ferreira-Neto J.R.C."/>
            <person name="da Silva M.D."/>
            <person name="Binneck E."/>
            <person name="de Melo N.F."/>
            <person name="da Silva R.H."/>
            <person name="de Melo A.L.T.M."/>
            <person name="Pandolfi V."/>
            <person name="Bustamante F.O."/>
            <person name="Brasileiro-Vidal A.C."/>
            <person name="Benko-Iseppon A.M."/>
        </authorList>
    </citation>
    <scope>NUCLEOTIDE SEQUENCE [LARGE SCALE GENOMIC DNA]</scope>
    <source>
        <tissue evidence="1">Leaves</tissue>
    </source>
</reference>
<evidence type="ECO:0000313" key="1">
    <source>
        <dbReference type="EMBL" id="MED6197763.1"/>
    </source>
</evidence>
<organism evidence="1 2">
    <name type="scientific">Stylosanthes scabra</name>
    <dbReference type="NCBI Taxonomy" id="79078"/>
    <lineage>
        <taxon>Eukaryota</taxon>
        <taxon>Viridiplantae</taxon>
        <taxon>Streptophyta</taxon>
        <taxon>Embryophyta</taxon>
        <taxon>Tracheophyta</taxon>
        <taxon>Spermatophyta</taxon>
        <taxon>Magnoliopsida</taxon>
        <taxon>eudicotyledons</taxon>
        <taxon>Gunneridae</taxon>
        <taxon>Pentapetalae</taxon>
        <taxon>rosids</taxon>
        <taxon>fabids</taxon>
        <taxon>Fabales</taxon>
        <taxon>Fabaceae</taxon>
        <taxon>Papilionoideae</taxon>
        <taxon>50 kb inversion clade</taxon>
        <taxon>dalbergioids sensu lato</taxon>
        <taxon>Dalbergieae</taxon>
        <taxon>Pterocarpus clade</taxon>
        <taxon>Stylosanthes</taxon>
    </lineage>
</organism>
<sequence length="282" mass="30427">MQAAVSLRAATSLRPRSQEEHMALQNPASATVIVASLRLPSLGAAVSADVNFHGRASRSLATIPVHAAARFQGNNATASGGGLAMIVETRKKCSFLAASPFSREVTLKPPFTHSIKPKPNSVSSPFSSSLLLVFAPASVTHQSSPARRHHRFVPCHRSSPTLAFVPCDRSTCLNTTLSQLVVSSRCRLDVIARRCPIISACSPPRGHCSPLLRRIAARHCRLFSLASSWPMLVAASLLPVIVSHLYSVLDLHVPLLQCRVLSDWIDTKVKNVDILSNSIRGR</sequence>
<comment type="caution">
    <text evidence="1">The sequence shown here is derived from an EMBL/GenBank/DDBJ whole genome shotgun (WGS) entry which is preliminary data.</text>
</comment>
<evidence type="ECO:0000313" key="2">
    <source>
        <dbReference type="Proteomes" id="UP001341840"/>
    </source>
</evidence>